<evidence type="ECO:0000259" key="4">
    <source>
        <dbReference type="PROSITE" id="PS50217"/>
    </source>
</evidence>
<feature type="non-terminal residue" evidence="5">
    <location>
        <position position="66"/>
    </location>
</feature>
<dbReference type="EMBL" id="KN824277">
    <property type="protein sequence ID" value="KIM33803.1"/>
    <property type="molecule type" value="Genomic_DNA"/>
</dbReference>
<dbReference type="GO" id="GO:0000976">
    <property type="term" value="F:transcription cis-regulatory region binding"/>
    <property type="evidence" value="ECO:0007669"/>
    <property type="project" value="InterPro"/>
</dbReference>
<dbReference type="InterPro" id="IPR050936">
    <property type="entry name" value="AP-1-like"/>
</dbReference>
<feature type="region of interest" description="Disordered" evidence="3">
    <location>
        <begin position="1"/>
        <end position="24"/>
    </location>
</feature>
<dbReference type="PANTHER" id="PTHR40621:SF6">
    <property type="entry name" value="AP-1-LIKE TRANSCRIPTION FACTOR YAP1-RELATED"/>
    <property type="match status" value="1"/>
</dbReference>
<dbReference type="Gene3D" id="1.20.5.170">
    <property type="match status" value="1"/>
</dbReference>
<dbReference type="STRING" id="933852.A0A0C2X6T0"/>
<dbReference type="PANTHER" id="PTHR40621">
    <property type="entry name" value="TRANSCRIPTION FACTOR KAPC-RELATED"/>
    <property type="match status" value="1"/>
</dbReference>
<dbReference type="PROSITE" id="PS50217">
    <property type="entry name" value="BZIP"/>
    <property type="match status" value="1"/>
</dbReference>
<dbReference type="OrthoDB" id="2593073at2759"/>
<proteinExistence type="predicted"/>
<evidence type="ECO:0000313" key="5">
    <source>
        <dbReference type="EMBL" id="KIM33803.1"/>
    </source>
</evidence>
<dbReference type="AlphaFoldDB" id="A0A0C2X6T0"/>
<reference evidence="5 6" key="1">
    <citation type="submission" date="2014-04" db="EMBL/GenBank/DDBJ databases">
        <authorList>
            <consortium name="DOE Joint Genome Institute"/>
            <person name="Kuo A."/>
            <person name="Zuccaro A."/>
            <person name="Kohler A."/>
            <person name="Nagy L.G."/>
            <person name="Floudas D."/>
            <person name="Copeland A."/>
            <person name="Barry K.W."/>
            <person name="Cichocki N."/>
            <person name="Veneault-Fourrey C."/>
            <person name="LaButti K."/>
            <person name="Lindquist E.A."/>
            <person name="Lipzen A."/>
            <person name="Lundell T."/>
            <person name="Morin E."/>
            <person name="Murat C."/>
            <person name="Sun H."/>
            <person name="Tunlid A."/>
            <person name="Henrissat B."/>
            <person name="Grigoriev I.V."/>
            <person name="Hibbett D.S."/>
            <person name="Martin F."/>
            <person name="Nordberg H.P."/>
            <person name="Cantor M.N."/>
            <person name="Hua S.X."/>
        </authorList>
    </citation>
    <scope>NUCLEOTIDE SEQUENCE [LARGE SCALE GENOMIC DNA]</scope>
    <source>
        <strain evidence="5 6">MAFF 305830</strain>
    </source>
</reference>
<dbReference type="SUPFAM" id="SSF57959">
    <property type="entry name" value="Leucine zipper domain"/>
    <property type="match status" value="1"/>
</dbReference>
<dbReference type="CDD" id="cd14688">
    <property type="entry name" value="bZIP_YAP"/>
    <property type="match status" value="1"/>
</dbReference>
<evidence type="ECO:0000256" key="3">
    <source>
        <dbReference type="SAM" id="MobiDB-lite"/>
    </source>
</evidence>
<dbReference type="Pfam" id="PF00170">
    <property type="entry name" value="bZIP_1"/>
    <property type="match status" value="1"/>
</dbReference>
<keyword evidence="6" id="KW-1185">Reference proteome</keyword>
<feature type="non-terminal residue" evidence="5">
    <location>
        <position position="1"/>
    </location>
</feature>
<accession>A0A0C2X6T0</accession>
<dbReference type="HOGENOM" id="CLU_197195_0_0_1"/>
<comment type="subcellular location">
    <subcellularLocation>
        <location evidence="1">Nucleus</location>
    </subcellularLocation>
</comment>
<protein>
    <recommendedName>
        <fullName evidence="4">BZIP domain-containing protein</fullName>
    </recommendedName>
</protein>
<dbReference type="InterPro" id="IPR046347">
    <property type="entry name" value="bZIP_sf"/>
</dbReference>
<dbReference type="PROSITE" id="PS00036">
    <property type="entry name" value="BZIP_BASIC"/>
    <property type="match status" value="1"/>
</dbReference>
<feature type="domain" description="BZIP" evidence="4">
    <location>
        <begin position="2"/>
        <end position="65"/>
    </location>
</feature>
<dbReference type="InterPro" id="IPR004827">
    <property type="entry name" value="bZIP"/>
</dbReference>
<dbReference type="GO" id="GO:0090575">
    <property type="term" value="C:RNA polymerase II transcription regulator complex"/>
    <property type="evidence" value="ECO:0007669"/>
    <property type="project" value="TreeGrafter"/>
</dbReference>
<name>A0A0C2X6T0_SERVB</name>
<dbReference type="Proteomes" id="UP000054097">
    <property type="component" value="Unassembled WGS sequence"/>
</dbReference>
<evidence type="ECO:0000313" key="6">
    <source>
        <dbReference type="Proteomes" id="UP000054097"/>
    </source>
</evidence>
<sequence>DDNRLQKRKEQNRAAQRAFRERKERHVKDLEDKVSILEEKTDTQAAENENLRELLTRLQQENLQLK</sequence>
<organism evidence="5 6">
    <name type="scientific">Serendipita vermifera MAFF 305830</name>
    <dbReference type="NCBI Taxonomy" id="933852"/>
    <lineage>
        <taxon>Eukaryota</taxon>
        <taxon>Fungi</taxon>
        <taxon>Dikarya</taxon>
        <taxon>Basidiomycota</taxon>
        <taxon>Agaricomycotina</taxon>
        <taxon>Agaricomycetes</taxon>
        <taxon>Sebacinales</taxon>
        <taxon>Serendipitaceae</taxon>
        <taxon>Serendipita</taxon>
    </lineage>
</organism>
<keyword evidence="2" id="KW-0539">Nucleus</keyword>
<reference evidence="6" key="2">
    <citation type="submission" date="2015-01" db="EMBL/GenBank/DDBJ databases">
        <title>Evolutionary Origins and Diversification of the Mycorrhizal Mutualists.</title>
        <authorList>
            <consortium name="DOE Joint Genome Institute"/>
            <consortium name="Mycorrhizal Genomics Consortium"/>
            <person name="Kohler A."/>
            <person name="Kuo A."/>
            <person name="Nagy L.G."/>
            <person name="Floudas D."/>
            <person name="Copeland A."/>
            <person name="Barry K.W."/>
            <person name="Cichocki N."/>
            <person name="Veneault-Fourrey C."/>
            <person name="LaButti K."/>
            <person name="Lindquist E.A."/>
            <person name="Lipzen A."/>
            <person name="Lundell T."/>
            <person name="Morin E."/>
            <person name="Murat C."/>
            <person name="Riley R."/>
            <person name="Ohm R."/>
            <person name="Sun H."/>
            <person name="Tunlid A."/>
            <person name="Henrissat B."/>
            <person name="Grigoriev I.V."/>
            <person name="Hibbett D.S."/>
            <person name="Martin F."/>
        </authorList>
    </citation>
    <scope>NUCLEOTIDE SEQUENCE [LARGE SCALE GENOMIC DNA]</scope>
    <source>
        <strain evidence="6">MAFF 305830</strain>
    </source>
</reference>
<evidence type="ECO:0000256" key="1">
    <source>
        <dbReference type="ARBA" id="ARBA00004123"/>
    </source>
</evidence>
<dbReference type="SMART" id="SM00338">
    <property type="entry name" value="BRLZ"/>
    <property type="match status" value="1"/>
</dbReference>
<gene>
    <name evidence="5" type="ORF">M408DRAFT_34303</name>
</gene>
<evidence type="ECO:0000256" key="2">
    <source>
        <dbReference type="ARBA" id="ARBA00023242"/>
    </source>
</evidence>
<dbReference type="GO" id="GO:0001228">
    <property type="term" value="F:DNA-binding transcription activator activity, RNA polymerase II-specific"/>
    <property type="evidence" value="ECO:0007669"/>
    <property type="project" value="TreeGrafter"/>
</dbReference>